<organism evidence="1 2">
    <name type="scientific">Ovis ammon polii</name>
    <dbReference type="NCBI Taxonomy" id="230172"/>
    <lineage>
        <taxon>Eukaryota</taxon>
        <taxon>Metazoa</taxon>
        <taxon>Chordata</taxon>
        <taxon>Craniata</taxon>
        <taxon>Vertebrata</taxon>
        <taxon>Euteleostomi</taxon>
        <taxon>Mammalia</taxon>
        <taxon>Eutheria</taxon>
        <taxon>Laurasiatheria</taxon>
        <taxon>Artiodactyla</taxon>
        <taxon>Ruminantia</taxon>
        <taxon>Pecora</taxon>
        <taxon>Bovidae</taxon>
        <taxon>Caprinae</taxon>
        <taxon>Ovis</taxon>
    </lineage>
</organism>
<gene>
    <name evidence="1" type="ORF">MG293_001521</name>
</gene>
<sequence length="269" mass="30473">MPHFTLLPKPETWECLKALFAFPIPTSSTATSRLGNSGKALLLKNPESLQDQKGLFLTLAFGLECFILPKVHELLGTRQSSFSRKSGTPELDGFQWTYAGKVEIRSAQRTRCMRSPWPPEGATRGGISALRYRLRLQQCWRLRPPFPHQYRREGNSVSSVSHPPLFGSGSHLYRRDSDTSQMVAYVGTEGVIEESECMRVIIPVPCTWNLLINLVILRVVVSFVLENGQSSKECDVRKRNGKYTLNSRLTMIRKSMVEKSIFSNFVKFS</sequence>
<protein>
    <submittedName>
        <fullName evidence="1">Uncharacterized protein</fullName>
    </submittedName>
</protein>
<dbReference type="Proteomes" id="UP001214576">
    <property type="component" value="Unassembled WGS sequence"/>
</dbReference>
<evidence type="ECO:0000313" key="1">
    <source>
        <dbReference type="EMBL" id="KAI4549191.1"/>
    </source>
</evidence>
<accession>A0AAD4YJ72</accession>
<reference evidence="1" key="1">
    <citation type="submission" date="2022-03" db="EMBL/GenBank/DDBJ databases">
        <title>Genomic analyses of argali, domestic sheep and their hybrids provide insights into chromosomal evolution, heterosis and genetic basis of agronomic traits.</title>
        <authorList>
            <person name="Li M."/>
        </authorList>
    </citation>
    <scope>NUCLEOTIDE SEQUENCE</scope>
    <source>
        <strain evidence="1">CAU-MHL-2022a</strain>
        <tissue evidence="1">Skin</tissue>
    </source>
</reference>
<name>A0AAD4YJ72_OVIAM</name>
<dbReference type="AlphaFoldDB" id="A0AAD4YJ72"/>
<evidence type="ECO:0000313" key="2">
    <source>
        <dbReference type="Proteomes" id="UP001214576"/>
    </source>
</evidence>
<proteinExistence type="predicted"/>
<dbReference type="EMBL" id="JAKZEL010000001">
    <property type="protein sequence ID" value="KAI4549191.1"/>
    <property type="molecule type" value="Genomic_DNA"/>
</dbReference>
<comment type="caution">
    <text evidence="1">The sequence shown here is derived from an EMBL/GenBank/DDBJ whole genome shotgun (WGS) entry which is preliminary data.</text>
</comment>
<keyword evidence="2" id="KW-1185">Reference proteome</keyword>